<evidence type="ECO:0000313" key="1">
    <source>
        <dbReference type="EMBL" id="SFK79351.1"/>
    </source>
</evidence>
<sequence length="107" mass="11850">MPVSGGKINAASSTDLRLLLRSDANHPVGAKSVAHHAESFGEKRWPEGHGDLTLFGQSGKNPLSCCRVRHRMVDRDRLHQFNGHARHEVRRHQAGLSNHDVAIHDPV</sequence>
<protein>
    <submittedName>
        <fullName evidence="1">Uncharacterized protein</fullName>
    </submittedName>
</protein>
<dbReference type="AlphaFoldDB" id="A0A1I4CHA1"/>
<gene>
    <name evidence="1" type="ORF">SAMN04488036_102215</name>
</gene>
<proteinExistence type="predicted"/>
<dbReference type="EMBL" id="FOSZ01000002">
    <property type="protein sequence ID" value="SFK79351.1"/>
    <property type="molecule type" value="Genomic_DNA"/>
</dbReference>
<reference evidence="2" key="1">
    <citation type="submission" date="2016-10" db="EMBL/GenBank/DDBJ databases">
        <authorList>
            <person name="Varghese N."/>
            <person name="Submissions S."/>
        </authorList>
    </citation>
    <scope>NUCLEOTIDE SEQUENCE [LARGE SCALE GENOMIC DNA]</scope>
    <source>
        <strain evidence="2">DSM 28453</strain>
    </source>
</reference>
<accession>A0A1I4CHA1</accession>
<name>A0A1I4CHA1_9RHOB</name>
<evidence type="ECO:0000313" key="2">
    <source>
        <dbReference type="Proteomes" id="UP000198851"/>
    </source>
</evidence>
<dbReference type="STRING" id="1280847.SAMN04488036_102215"/>
<keyword evidence="2" id="KW-1185">Reference proteome</keyword>
<dbReference type="Proteomes" id="UP000198851">
    <property type="component" value="Unassembled WGS sequence"/>
</dbReference>
<organism evidence="1 2">
    <name type="scientific">Shimia haliotis</name>
    <dbReference type="NCBI Taxonomy" id="1280847"/>
    <lineage>
        <taxon>Bacteria</taxon>
        <taxon>Pseudomonadati</taxon>
        <taxon>Pseudomonadota</taxon>
        <taxon>Alphaproteobacteria</taxon>
        <taxon>Rhodobacterales</taxon>
        <taxon>Roseobacteraceae</taxon>
    </lineage>
</organism>